<accession>A0AAP0QWB5</accession>
<comment type="caution">
    <text evidence="1">The sequence shown here is derived from an EMBL/GenBank/DDBJ whole genome shotgun (WGS) entry which is preliminary data.</text>
</comment>
<reference evidence="1 2" key="1">
    <citation type="submission" date="2024-05" db="EMBL/GenBank/DDBJ databases">
        <title>Haplotype-resolved chromosome-level genome assembly of Huyou (Citrus changshanensis).</title>
        <authorList>
            <person name="Miao C."/>
            <person name="Chen W."/>
            <person name="Wu Y."/>
            <person name="Wang L."/>
            <person name="Zhao S."/>
            <person name="Grierson D."/>
            <person name="Xu C."/>
            <person name="Chen K."/>
        </authorList>
    </citation>
    <scope>NUCLEOTIDE SEQUENCE [LARGE SCALE GENOMIC DNA]</scope>
    <source>
        <strain evidence="1">01-14</strain>
        <tissue evidence="1">Leaf</tissue>
    </source>
</reference>
<evidence type="ECO:0000313" key="1">
    <source>
        <dbReference type="EMBL" id="KAK9221083.1"/>
    </source>
</evidence>
<organism evidence="1 2">
    <name type="scientific">Citrus x changshan-huyou</name>
    <dbReference type="NCBI Taxonomy" id="2935761"/>
    <lineage>
        <taxon>Eukaryota</taxon>
        <taxon>Viridiplantae</taxon>
        <taxon>Streptophyta</taxon>
        <taxon>Embryophyta</taxon>
        <taxon>Tracheophyta</taxon>
        <taxon>Spermatophyta</taxon>
        <taxon>Magnoliopsida</taxon>
        <taxon>eudicotyledons</taxon>
        <taxon>Gunneridae</taxon>
        <taxon>Pentapetalae</taxon>
        <taxon>rosids</taxon>
        <taxon>malvids</taxon>
        <taxon>Sapindales</taxon>
        <taxon>Rutaceae</taxon>
        <taxon>Aurantioideae</taxon>
        <taxon>Citrus</taxon>
    </lineage>
</organism>
<sequence>MICTTKGFHLLEIPQLIDLDDLEQWQVEDGTMPMLRGLRTTNASKLKIPERLKSIALPAEWECDENW</sequence>
<keyword evidence="2" id="KW-1185">Reference proteome</keyword>
<dbReference type="EMBL" id="JBCGBO010000002">
    <property type="protein sequence ID" value="KAK9221083.1"/>
    <property type="molecule type" value="Genomic_DNA"/>
</dbReference>
<gene>
    <name evidence="1" type="ORF">WN944_009508</name>
</gene>
<name>A0AAP0QWB5_9ROSI</name>
<dbReference type="Proteomes" id="UP001428341">
    <property type="component" value="Unassembled WGS sequence"/>
</dbReference>
<proteinExistence type="predicted"/>
<evidence type="ECO:0000313" key="2">
    <source>
        <dbReference type="Proteomes" id="UP001428341"/>
    </source>
</evidence>
<dbReference type="AlphaFoldDB" id="A0AAP0QWB5"/>
<protein>
    <submittedName>
        <fullName evidence="1">Uncharacterized protein</fullName>
    </submittedName>
</protein>